<protein>
    <submittedName>
        <fullName evidence="8">Lipoprotein</fullName>
    </submittedName>
</protein>
<name>A0ABS6A350_9GAMM</name>
<evidence type="ECO:0000313" key="8">
    <source>
        <dbReference type="EMBL" id="MBU2872505.1"/>
    </source>
</evidence>
<keyword evidence="9" id="KW-1185">Reference proteome</keyword>
<dbReference type="RefSeq" id="WP_216006434.1">
    <property type="nucleotide sequence ID" value="NZ_JAHKPV010000001.1"/>
</dbReference>
<evidence type="ECO:0000256" key="1">
    <source>
        <dbReference type="ARBA" id="ARBA00004459"/>
    </source>
</evidence>
<feature type="compositionally biased region" description="Basic and acidic residues" evidence="7">
    <location>
        <begin position="47"/>
        <end position="59"/>
    </location>
</feature>
<evidence type="ECO:0000256" key="6">
    <source>
        <dbReference type="ARBA" id="ARBA00023288"/>
    </source>
</evidence>
<proteinExistence type="predicted"/>
<keyword evidence="4" id="KW-0564">Palmitate</keyword>
<evidence type="ECO:0000256" key="4">
    <source>
        <dbReference type="ARBA" id="ARBA00023139"/>
    </source>
</evidence>
<keyword evidence="3" id="KW-0472">Membrane</keyword>
<dbReference type="PROSITE" id="PS51257">
    <property type="entry name" value="PROKAR_LIPOPROTEIN"/>
    <property type="match status" value="1"/>
</dbReference>
<reference evidence="8 9" key="1">
    <citation type="submission" date="2021-05" db="EMBL/GenBank/DDBJ databases">
        <title>Draft genomes of bacteria isolated from model marine particles.</title>
        <authorList>
            <person name="Datta M.S."/>
            <person name="Schwartzman J.A."/>
            <person name="Enke T.N."/>
            <person name="Saavedra J."/>
            <person name="Cermak N."/>
            <person name="Cordero O.X."/>
        </authorList>
    </citation>
    <scope>NUCLEOTIDE SEQUENCE [LARGE SCALE GENOMIC DNA]</scope>
    <source>
        <strain evidence="8 9">D2M19</strain>
    </source>
</reference>
<dbReference type="Pfam" id="PF13627">
    <property type="entry name" value="LptM_cons"/>
    <property type="match status" value="1"/>
</dbReference>
<comment type="caution">
    <text evidence="8">The sequence shown here is derived from an EMBL/GenBank/DDBJ whole genome shotgun (WGS) entry which is preliminary data.</text>
</comment>
<gene>
    <name evidence="8" type="ORF">KO508_00670</name>
</gene>
<keyword evidence="6 8" id="KW-0449">Lipoprotein</keyword>
<dbReference type="Proteomes" id="UP000753376">
    <property type="component" value="Unassembled WGS sequence"/>
</dbReference>
<dbReference type="EMBL" id="JAHKPV010000001">
    <property type="protein sequence ID" value="MBU2872505.1"/>
    <property type="molecule type" value="Genomic_DNA"/>
</dbReference>
<dbReference type="NCBIfam" id="NF047847">
    <property type="entry name" value="SS_mature_LptM"/>
    <property type="match status" value="1"/>
</dbReference>
<comment type="subcellular location">
    <subcellularLocation>
        <location evidence="1">Cell outer membrane</location>
        <topology evidence="1">Lipid-anchor</topology>
    </subcellularLocation>
</comment>
<accession>A0ABS6A350</accession>
<evidence type="ECO:0000313" key="9">
    <source>
        <dbReference type="Proteomes" id="UP000753376"/>
    </source>
</evidence>
<evidence type="ECO:0000256" key="5">
    <source>
        <dbReference type="ARBA" id="ARBA00023237"/>
    </source>
</evidence>
<keyword evidence="2" id="KW-0732">Signal</keyword>
<sequence length="59" mass="6180">MRAVNMPIVILVVATALGGCGQKGPLYRENPDVSGSVAGKPVSAEVQTERSGDRKPDEQ</sequence>
<feature type="region of interest" description="Disordered" evidence="7">
    <location>
        <begin position="21"/>
        <end position="59"/>
    </location>
</feature>
<evidence type="ECO:0000256" key="3">
    <source>
        <dbReference type="ARBA" id="ARBA00023136"/>
    </source>
</evidence>
<evidence type="ECO:0000256" key="7">
    <source>
        <dbReference type="SAM" id="MobiDB-lite"/>
    </source>
</evidence>
<keyword evidence="5" id="KW-0998">Cell outer membrane</keyword>
<evidence type="ECO:0000256" key="2">
    <source>
        <dbReference type="ARBA" id="ARBA00022729"/>
    </source>
</evidence>
<dbReference type="InterPro" id="IPR032831">
    <property type="entry name" value="LptM_cons"/>
</dbReference>
<organism evidence="8 9">
    <name type="scientific">Marinobacter salexigens</name>
    <dbReference type="NCBI Taxonomy" id="1925763"/>
    <lineage>
        <taxon>Bacteria</taxon>
        <taxon>Pseudomonadati</taxon>
        <taxon>Pseudomonadota</taxon>
        <taxon>Gammaproteobacteria</taxon>
        <taxon>Pseudomonadales</taxon>
        <taxon>Marinobacteraceae</taxon>
        <taxon>Marinobacter</taxon>
    </lineage>
</organism>